<dbReference type="STRING" id="1871336.BBG48_08325"/>
<comment type="caution">
    <text evidence="12">The sequence shown here is derived from an EMBL/GenBank/DDBJ whole genome shotgun (WGS) entry which is preliminary data.</text>
</comment>
<dbReference type="GO" id="GO:0009435">
    <property type="term" value="P:NAD+ biosynthetic process"/>
    <property type="evidence" value="ECO:0007669"/>
    <property type="project" value="UniProtKB-UniRule"/>
</dbReference>
<evidence type="ECO:0000313" key="13">
    <source>
        <dbReference type="EMBL" id="TRW22932.1"/>
    </source>
</evidence>
<evidence type="ECO:0000256" key="5">
    <source>
        <dbReference type="ARBA" id="ARBA00022695"/>
    </source>
</evidence>
<evidence type="ECO:0000256" key="4">
    <source>
        <dbReference type="ARBA" id="ARBA00022679"/>
    </source>
</evidence>
<dbReference type="HAMAP" id="MF_00244">
    <property type="entry name" value="NaMN_adenylyltr"/>
    <property type="match status" value="1"/>
</dbReference>
<evidence type="ECO:0000256" key="7">
    <source>
        <dbReference type="ARBA" id="ARBA00022840"/>
    </source>
</evidence>
<feature type="domain" description="Cytidyltransferase-like" evidence="11">
    <location>
        <begin position="5"/>
        <end position="166"/>
    </location>
</feature>
<dbReference type="Proteomes" id="UP000093352">
    <property type="component" value="Unassembled WGS sequence"/>
</dbReference>
<evidence type="ECO:0000259" key="11">
    <source>
        <dbReference type="Pfam" id="PF01467"/>
    </source>
</evidence>
<reference evidence="13 15" key="3">
    <citation type="submission" date="2019-07" db="EMBL/GenBank/DDBJ databases">
        <title>Criibacterium bergeronii gen. nov., sp. nov. isolated from human clinical samples.</title>
        <authorList>
            <person name="Maheux A.F."/>
            <person name="Boudreau D.K."/>
            <person name="Berube E."/>
            <person name="Brodeur S."/>
            <person name="Bernard K.A."/>
            <person name="Abed J.Y."/>
            <person name="Ducrey E."/>
            <person name="Guay E.F."/>
            <person name="Raymond F."/>
            <person name="Corbeil J."/>
            <person name="Domingo M.-C."/>
            <person name="Roy P.H."/>
            <person name="Boissinot M."/>
            <person name="Tocheva E.I."/>
            <person name="Omar R.F."/>
        </authorList>
    </citation>
    <scope>NUCLEOTIDE SEQUENCE [LARGE SCALE GENOMIC DNA]</scope>
    <source>
        <strain evidence="13 15">CCRI-24246</strain>
    </source>
</reference>
<dbReference type="NCBIfam" id="TIGR00125">
    <property type="entry name" value="cyt_tran_rel"/>
    <property type="match status" value="1"/>
</dbReference>
<evidence type="ECO:0000256" key="2">
    <source>
        <dbReference type="ARBA" id="ARBA00005019"/>
    </source>
</evidence>
<comment type="pathway">
    <text evidence="2 10">Cofactor biosynthesis; NAD(+) biosynthesis; deamido-NAD(+) from nicotinate D-ribonucleotide: step 1/1.</text>
</comment>
<evidence type="ECO:0000256" key="9">
    <source>
        <dbReference type="ARBA" id="ARBA00048721"/>
    </source>
</evidence>
<dbReference type="EMBL" id="VJXW01000022">
    <property type="protein sequence ID" value="TRW22932.1"/>
    <property type="molecule type" value="Genomic_DNA"/>
</dbReference>
<keyword evidence="3 10" id="KW-0662">Pyridine nucleotide biosynthesis</keyword>
<dbReference type="Pfam" id="PF01467">
    <property type="entry name" value="CTP_transf_like"/>
    <property type="match status" value="1"/>
</dbReference>
<dbReference type="CDD" id="cd02165">
    <property type="entry name" value="NMNAT"/>
    <property type="match status" value="1"/>
</dbReference>
<dbReference type="InterPro" id="IPR005248">
    <property type="entry name" value="NadD/NMNAT"/>
</dbReference>
<dbReference type="PANTHER" id="PTHR39321:SF3">
    <property type="entry name" value="PHOSPHOPANTETHEINE ADENYLYLTRANSFERASE"/>
    <property type="match status" value="1"/>
</dbReference>
<organism evidence="12 14">
    <name type="scientific">Criibacterium bergeronii</name>
    <dbReference type="NCBI Taxonomy" id="1871336"/>
    <lineage>
        <taxon>Bacteria</taxon>
        <taxon>Bacillati</taxon>
        <taxon>Bacillota</taxon>
        <taxon>Clostridia</taxon>
        <taxon>Peptostreptococcales</taxon>
        <taxon>Filifactoraceae</taxon>
        <taxon>Criibacterium</taxon>
    </lineage>
</organism>
<dbReference type="EC" id="2.7.7.18" evidence="10"/>
<dbReference type="NCBIfam" id="NF000841">
    <property type="entry name" value="PRK00071.1-4"/>
    <property type="match status" value="1"/>
</dbReference>
<accession>A0A371INJ3</accession>
<gene>
    <name evidence="10" type="primary">nadD</name>
    <name evidence="12" type="ORF">BBG48_001235</name>
    <name evidence="13" type="ORF">FL857_10710</name>
</gene>
<keyword evidence="5 10" id="KW-0548">Nucleotidyltransferase</keyword>
<proteinExistence type="inferred from homology"/>
<dbReference type="RefSeq" id="WP_068912129.1">
    <property type="nucleotide sequence ID" value="NZ_MBEW02000002.1"/>
</dbReference>
<dbReference type="SUPFAM" id="SSF52374">
    <property type="entry name" value="Nucleotidylyl transferase"/>
    <property type="match status" value="1"/>
</dbReference>
<dbReference type="EMBL" id="MBEW02000002">
    <property type="protein sequence ID" value="RDY21996.1"/>
    <property type="molecule type" value="Genomic_DNA"/>
</dbReference>
<reference evidence="12 14" key="1">
    <citation type="journal article" date="2016" name="Genome Announc.">
        <title>Draft Genome Sequence of Criibacterium bergeronii gen. nov., sp. nov., Strain CCRI-22567T, Isolated from a Vaginal Sample from a Woman with Bacterial Vaginosis.</title>
        <authorList>
            <person name="Maheux A.F."/>
            <person name="Berube E."/>
            <person name="Boudreau D.K."/>
            <person name="Raymond F."/>
            <person name="Corbeil J."/>
            <person name="Roy P.H."/>
            <person name="Boissinot M."/>
            <person name="Omar R.F."/>
        </authorList>
    </citation>
    <scope>NUCLEOTIDE SEQUENCE [LARGE SCALE GENOMIC DNA]</scope>
    <source>
        <strain evidence="12 14">CCRI-22567</strain>
    </source>
</reference>
<evidence type="ECO:0000256" key="10">
    <source>
        <dbReference type="HAMAP-Rule" id="MF_00244"/>
    </source>
</evidence>
<dbReference type="GO" id="GO:0005524">
    <property type="term" value="F:ATP binding"/>
    <property type="evidence" value="ECO:0007669"/>
    <property type="project" value="UniProtKB-KW"/>
</dbReference>
<sequence>MKIGIFGGTFNPIHFGHIFIAEYMADYMNLDKVIFIPSGIPPHKENFVDKSHRAKMVELSIEGNDKFEMSDYEISKVGKSYTFDTVTYFMENNPECEFYYIIGQDAILLLDKWYKYKALMKIVKFLVVTRGQDVKSQIEEKYGNSEHITFIDTPSIEISSTQIRRRVKENRSVKYFVKDEVNKYIEDNSLYKL</sequence>
<evidence type="ECO:0000256" key="3">
    <source>
        <dbReference type="ARBA" id="ARBA00022642"/>
    </source>
</evidence>
<dbReference type="UniPathway" id="UPA00253">
    <property type="reaction ID" value="UER00332"/>
</dbReference>
<keyword evidence="6 10" id="KW-0547">Nucleotide-binding</keyword>
<dbReference type="NCBIfam" id="NF000840">
    <property type="entry name" value="PRK00071.1-3"/>
    <property type="match status" value="1"/>
</dbReference>
<evidence type="ECO:0000256" key="6">
    <source>
        <dbReference type="ARBA" id="ARBA00022741"/>
    </source>
</evidence>
<dbReference type="GO" id="GO:0004515">
    <property type="term" value="F:nicotinate-nucleotide adenylyltransferase activity"/>
    <property type="evidence" value="ECO:0007669"/>
    <property type="project" value="UniProtKB-UniRule"/>
</dbReference>
<evidence type="ECO:0000256" key="8">
    <source>
        <dbReference type="ARBA" id="ARBA00023027"/>
    </source>
</evidence>
<reference evidence="12" key="2">
    <citation type="submission" date="2018-07" db="EMBL/GenBank/DDBJ databases">
        <authorList>
            <person name="Quirk P.G."/>
            <person name="Krulwich T.A."/>
        </authorList>
    </citation>
    <scope>NUCLEOTIDE SEQUENCE</scope>
    <source>
        <strain evidence="12">CCRI-22567</strain>
    </source>
</reference>
<evidence type="ECO:0000256" key="1">
    <source>
        <dbReference type="ARBA" id="ARBA00002324"/>
    </source>
</evidence>
<dbReference type="InterPro" id="IPR014729">
    <property type="entry name" value="Rossmann-like_a/b/a_fold"/>
</dbReference>
<evidence type="ECO:0000313" key="15">
    <source>
        <dbReference type="Proteomes" id="UP000319424"/>
    </source>
</evidence>
<keyword evidence="7 10" id="KW-0067">ATP-binding</keyword>
<comment type="similarity">
    <text evidence="10">Belongs to the NadD family.</text>
</comment>
<dbReference type="Gene3D" id="3.40.50.620">
    <property type="entry name" value="HUPs"/>
    <property type="match status" value="1"/>
</dbReference>
<keyword evidence="4 10" id="KW-0808">Transferase</keyword>
<name>A0A371INJ3_9FIRM</name>
<dbReference type="Proteomes" id="UP000319424">
    <property type="component" value="Unassembled WGS sequence"/>
</dbReference>
<evidence type="ECO:0000313" key="14">
    <source>
        <dbReference type="Proteomes" id="UP000093352"/>
    </source>
</evidence>
<comment type="catalytic activity">
    <reaction evidence="9 10">
        <text>nicotinate beta-D-ribonucleotide + ATP + H(+) = deamido-NAD(+) + diphosphate</text>
        <dbReference type="Rhea" id="RHEA:22860"/>
        <dbReference type="ChEBI" id="CHEBI:15378"/>
        <dbReference type="ChEBI" id="CHEBI:30616"/>
        <dbReference type="ChEBI" id="CHEBI:33019"/>
        <dbReference type="ChEBI" id="CHEBI:57502"/>
        <dbReference type="ChEBI" id="CHEBI:58437"/>
        <dbReference type="EC" id="2.7.7.18"/>
    </reaction>
</comment>
<dbReference type="AlphaFoldDB" id="A0A371INJ3"/>
<protein>
    <recommendedName>
        <fullName evidence="10">Probable nicotinate-nucleotide adenylyltransferase</fullName>
        <ecNumber evidence="10">2.7.7.18</ecNumber>
    </recommendedName>
    <alternativeName>
        <fullName evidence="10">Deamido-NAD(+) diphosphorylase</fullName>
    </alternativeName>
    <alternativeName>
        <fullName evidence="10">Deamido-NAD(+) pyrophosphorylase</fullName>
    </alternativeName>
    <alternativeName>
        <fullName evidence="10">Nicotinate mononucleotide adenylyltransferase</fullName>
        <shortName evidence="10">NaMN adenylyltransferase</shortName>
    </alternativeName>
</protein>
<dbReference type="NCBIfam" id="TIGR00482">
    <property type="entry name" value="nicotinate (nicotinamide) nucleotide adenylyltransferase"/>
    <property type="match status" value="1"/>
</dbReference>
<dbReference type="InterPro" id="IPR004821">
    <property type="entry name" value="Cyt_trans-like"/>
</dbReference>
<comment type="function">
    <text evidence="1 10">Catalyzes the reversible adenylation of nicotinate mononucleotide (NaMN) to nicotinic acid adenine dinucleotide (NaAD).</text>
</comment>
<keyword evidence="14" id="KW-1185">Reference proteome</keyword>
<evidence type="ECO:0000313" key="12">
    <source>
        <dbReference type="EMBL" id="RDY21996.1"/>
    </source>
</evidence>
<dbReference type="OrthoDB" id="5295945at2"/>
<keyword evidence="8 10" id="KW-0520">NAD</keyword>
<dbReference type="PANTHER" id="PTHR39321">
    <property type="entry name" value="NICOTINATE-NUCLEOTIDE ADENYLYLTRANSFERASE-RELATED"/>
    <property type="match status" value="1"/>
</dbReference>